<evidence type="ECO:0000313" key="6">
    <source>
        <dbReference type="EMBL" id="TLQ46349.1"/>
    </source>
</evidence>
<dbReference type="InterPro" id="IPR011761">
    <property type="entry name" value="ATP-grasp"/>
</dbReference>
<evidence type="ECO:0000256" key="2">
    <source>
        <dbReference type="ARBA" id="ARBA00022741"/>
    </source>
</evidence>
<dbReference type="SUPFAM" id="SSF56059">
    <property type="entry name" value="Glutathione synthetase ATP-binding domain-like"/>
    <property type="match status" value="1"/>
</dbReference>
<evidence type="ECO:0000256" key="4">
    <source>
        <dbReference type="PROSITE-ProRule" id="PRU00409"/>
    </source>
</evidence>
<evidence type="ECO:0000256" key="1">
    <source>
        <dbReference type="ARBA" id="ARBA00022598"/>
    </source>
</evidence>
<dbReference type="Gene3D" id="3.40.50.720">
    <property type="entry name" value="NAD(P)-binding Rossmann-like Domain"/>
    <property type="match status" value="1"/>
</dbReference>
<dbReference type="Gene3D" id="3.30.470.20">
    <property type="entry name" value="ATP-grasp fold, B domain"/>
    <property type="match status" value="1"/>
</dbReference>
<evidence type="ECO:0000259" key="5">
    <source>
        <dbReference type="PROSITE" id="PS50975"/>
    </source>
</evidence>
<comment type="caution">
    <text evidence="6">The sequence shown here is derived from an EMBL/GenBank/DDBJ whole genome shotgun (WGS) entry which is preliminary data.</text>
</comment>
<evidence type="ECO:0000313" key="7">
    <source>
        <dbReference type="Proteomes" id="UP000305921"/>
    </source>
</evidence>
<dbReference type="InterPro" id="IPR036291">
    <property type="entry name" value="NAD(P)-bd_dom_sf"/>
</dbReference>
<reference evidence="6 7" key="1">
    <citation type="submission" date="2019-05" db="EMBL/GenBank/DDBJ databases">
        <title>Streptomyces marianii sp. nov., a novel marine actinomycete from southern coast of India.</title>
        <authorList>
            <person name="Iniyan A.M."/>
            <person name="Wink J."/>
            <person name="Ramprasad E."/>
            <person name="Ramana C.V."/>
            <person name="Bunk B."/>
            <person name="Sproer C."/>
            <person name="Joseph F.-J.R.S."/>
            <person name="Vincent S.G.P."/>
        </authorList>
    </citation>
    <scope>NUCLEOTIDE SEQUENCE [LARGE SCALE GENOMIC DNA]</scope>
    <source>
        <strain evidence="6 7">ICN19</strain>
    </source>
</reference>
<dbReference type="Pfam" id="PF13535">
    <property type="entry name" value="ATP-grasp_4"/>
    <property type="match status" value="1"/>
</dbReference>
<keyword evidence="2 4" id="KW-0547">Nucleotide-binding</keyword>
<dbReference type="PANTHER" id="PTHR43585">
    <property type="entry name" value="FUMIPYRROLE BIOSYNTHESIS PROTEIN C"/>
    <property type="match status" value="1"/>
</dbReference>
<organism evidence="6 7">
    <name type="scientific">Streptomyces marianii</name>
    <dbReference type="NCBI Taxonomy" id="1817406"/>
    <lineage>
        <taxon>Bacteria</taxon>
        <taxon>Bacillati</taxon>
        <taxon>Actinomycetota</taxon>
        <taxon>Actinomycetes</taxon>
        <taxon>Kitasatosporales</taxon>
        <taxon>Streptomycetaceae</taxon>
        <taxon>Streptomyces</taxon>
    </lineage>
</organism>
<sequence length="426" mass="45067">MSDRKTPRYVVFVESPLTGAGQDCARFLLEQGVTPVVVAARPPAMAPSLIRDYAELGVEVRACDTHDADAVADACREIAADGELVGVASVYEYYCDMGAQVAALLGVPGPDPAAVAACRSKASMRAAMASTPGLNPRFEVCSSAEEAASAAASIGFPVVVKPLDLTGSLWVRRCGTAEEVDAITREIMGIGEYLGQEVAPRVVVEEYVPGAEYSAEVMHGKVLGLTEKICSAPPLFLEMGHIFPAAVTGDRERLLVEKAEQAVKAIGLTWGPAHVELKLTAGDKDARVIEVNGRIAGDRIPEAVRIASGVDMCRLHMTALLGDTPDLNVVCDRTAVVHFLMSAPLGRLDAIDGVAEAQALEGVHEVHMRPGVQPGMVYRANGSNRDRAAWIIAEGADRDEALGRAVAAGEKLTFTWSPVDESEVRG</sequence>
<keyword evidence="1" id="KW-0436">Ligase</keyword>
<dbReference type="InterPro" id="IPR040570">
    <property type="entry name" value="LAL_C2"/>
</dbReference>
<accession>A0A5R9EBX2</accession>
<feature type="domain" description="ATP-grasp" evidence="5">
    <location>
        <begin position="125"/>
        <end position="321"/>
    </location>
</feature>
<dbReference type="GO" id="GO:0016874">
    <property type="term" value="F:ligase activity"/>
    <property type="evidence" value="ECO:0007669"/>
    <property type="project" value="UniProtKB-KW"/>
</dbReference>
<name>A0A5R9EBX2_9ACTN</name>
<evidence type="ECO:0000256" key="3">
    <source>
        <dbReference type="ARBA" id="ARBA00022840"/>
    </source>
</evidence>
<dbReference type="OrthoDB" id="24041at2"/>
<dbReference type="Pfam" id="PF18603">
    <property type="entry name" value="LAL_C2"/>
    <property type="match status" value="1"/>
</dbReference>
<dbReference type="PROSITE" id="PS50975">
    <property type="entry name" value="ATP_GRASP"/>
    <property type="match status" value="1"/>
</dbReference>
<dbReference type="InterPro" id="IPR052032">
    <property type="entry name" value="ATP-dep_AA_Ligase"/>
</dbReference>
<dbReference type="RefSeq" id="WP_138055667.1">
    <property type="nucleotide sequence ID" value="NZ_VAWE01000001.1"/>
</dbReference>
<dbReference type="GO" id="GO:0005524">
    <property type="term" value="F:ATP binding"/>
    <property type="evidence" value="ECO:0007669"/>
    <property type="project" value="UniProtKB-UniRule"/>
</dbReference>
<dbReference type="EMBL" id="VAWE01000001">
    <property type="protein sequence ID" value="TLQ46349.1"/>
    <property type="molecule type" value="Genomic_DNA"/>
</dbReference>
<dbReference type="PANTHER" id="PTHR43585:SF2">
    <property type="entry name" value="ATP-GRASP ENZYME FSQD"/>
    <property type="match status" value="1"/>
</dbReference>
<proteinExistence type="predicted"/>
<protein>
    <submittedName>
        <fullName evidence="6">ATP-grasp domain-containing protein</fullName>
    </submittedName>
</protein>
<dbReference type="AlphaFoldDB" id="A0A5R9EBX2"/>
<keyword evidence="7" id="KW-1185">Reference proteome</keyword>
<dbReference type="SUPFAM" id="SSF51735">
    <property type="entry name" value="NAD(P)-binding Rossmann-fold domains"/>
    <property type="match status" value="1"/>
</dbReference>
<dbReference type="GO" id="GO:0046872">
    <property type="term" value="F:metal ion binding"/>
    <property type="evidence" value="ECO:0007669"/>
    <property type="project" value="InterPro"/>
</dbReference>
<dbReference type="Proteomes" id="UP000305921">
    <property type="component" value="Unassembled WGS sequence"/>
</dbReference>
<keyword evidence="3 4" id="KW-0067">ATP-binding</keyword>
<gene>
    <name evidence="6" type="ORF">FEF34_28205</name>
</gene>